<keyword evidence="5 7" id="KW-0472">Membrane</keyword>
<keyword evidence="10" id="KW-1185">Reference proteome</keyword>
<feature type="transmembrane region" description="Helical" evidence="7">
    <location>
        <begin position="143"/>
        <end position="162"/>
    </location>
</feature>
<feature type="transmembrane region" description="Helical" evidence="7">
    <location>
        <begin position="90"/>
        <end position="111"/>
    </location>
</feature>
<evidence type="ECO:0000259" key="8">
    <source>
        <dbReference type="Pfam" id="PF00892"/>
    </source>
</evidence>
<protein>
    <submittedName>
        <fullName evidence="9">Probable blue pigment (Indigoidine) exporter</fullName>
    </submittedName>
</protein>
<evidence type="ECO:0000313" key="9">
    <source>
        <dbReference type="EMBL" id="SFE65458.1"/>
    </source>
</evidence>
<evidence type="ECO:0000256" key="4">
    <source>
        <dbReference type="ARBA" id="ARBA00022989"/>
    </source>
</evidence>
<dbReference type="OrthoDB" id="5430053at2"/>
<feature type="region of interest" description="Disordered" evidence="6">
    <location>
        <begin position="298"/>
        <end position="321"/>
    </location>
</feature>
<evidence type="ECO:0000256" key="1">
    <source>
        <dbReference type="ARBA" id="ARBA00004141"/>
    </source>
</evidence>
<evidence type="ECO:0000256" key="7">
    <source>
        <dbReference type="SAM" id="Phobius"/>
    </source>
</evidence>
<dbReference type="PANTHER" id="PTHR32322:SF2">
    <property type="entry name" value="EAMA DOMAIN-CONTAINING PROTEIN"/>
    <property type="match status" value="1"/>
</dbReference>
<dbReference type="InterPro" id="IPR050638">
    <property type="entry name" value="AA-Vitamin_Transporters"/>
</dbReference>
<keyword evidence="3 7" id="KW-0812">Transmembrane</keyword>
<evidence type="ECO:0000256" key="3">
    <source>
        <dbReference type="ARBA" id="ARBA00022692"/>
    </source>
</evidence>
<feature type="transmembrane region" description="Helical" evidence="7">
    <location>
        <begin position="35"/>
        <end position="52"/>
    </location>
</feature>
<dbReference type="Pfam" id="PF00892">
    <property type="entry name" value="EamA"/>
    <property type="match status" value="2"/>
</dbReference>
<gene>
    <name evidence="9" type="ORF">SAMN04488035_0041</name>
</gene>
<dbReference type="GO" id="GO:0016020">
    <property type="term" value="C:membrane"/>
    <property type="evidence" value="ECO:0007669"/>
    <property type="project" value="UniProtKB-SubCell"/>
</dbReference>
<dbReference type="Proteomes" id="UP000198520">
    <property type="component" value="Unassembled WGS sequence"/>
</dbReference>
<evidence type="ECO:0000256" key="6">
    <source>
        <dbReference type="SAM" id="MobiDB-lite"/>
    </source>
</evidence>
<dbReference type="AlphaFoldDB" id="A0A1I2CB66"/>
<keyword evidence="4 7" id="KW-1133">Transmembrane helix</keyword>
<dbReference type="PANTHER" id="PTHR32322">
    <property type="entry name" value="INNER MEMBRANE TRANSPORTER"/>
    <property type="match status" value="1"/>
</dbReference>
<feature type="transmembrane region" description="Helical" evidence="7">
    <location>
        <begin position="208"/>
        <end position="230"/>
    </location>
</feature>
<dbReference type="RefSeq" id="WP_093374115.1">
    <property type="nucleotide sequence ID" value="NZ_BNAN01000001.1"/>
</dbReference>
<feature type="transmembrane region" description="Helical" evidence="7">
    <location>
        <begin position="118"/>
        <end position="137"/>
    </location>
</feature>
<dbReference type="InterPro" id="IPR000620">
    <property type="entry name" value="EamA_dom"/>
</dbReference>
<sequence length="321" mass="32645">MEANARWALIAAVAPVTWGSTYLVTAEYLPADSPLYGAALRALPAGLLLLALRRRLPQGAWWWRSLVLGTLNMGAFFALVYVAAQLLPASIASTIMATSPVAMMLIAWSVIAERPRALGMLGAVLGVGGVAVMLLGGSVEVRWAGVAASVTAMAMSSFGYILAKKWGDLGGADVLSQTAWQLVAGGAMLVPVAVLVEGAPPALDAPALVGFAYLSFVGTALAYVCWFGALRRLGAGTVGLVGLLNPVTGVLLGTLVAGETLTLRQGGGLVLVLAGILLGQPMVAARLQAIGQRARTGRDTVGVDAAEPPPAGAPPSLGTGV</sequence>
<dbReference type="InterPro" id="IPR037185">
    <property type="entry name" value="EmrE-like"/>
</dbReference>
<feature type="transmembrane region" description="Helical" evidence="7">
    <location>
        <begin position="174"/>
        <end position="196"/>
    </location>
</feature>
<feature type="transmembrane region" description="Helical" evidence="7">
    <location>
        <begin position="269"/>
        <end position="289"/>
    </location>
</feature>
<feature type="domain" description="EamA" evidence="8">
    <location>
        <begin position="6"/>
        <end position="134"/>
    </location>
</feature>
<evidence type="ECO:0000256" key="5">
    <source>
        <dbReference type="ARBA" id="ARBA00023136"/>
    </source>
</evidence>
<dbReference type="STRING" id="285351.SAMN04488035_0041"/>
<evidence type="ECO:0000313" key="10">
    <source>
        <dbReference type="Proteomes" id="UP000198520"/>
    </source>
</evidence>
<feature type="domain" description="EamA" evidence="8">
    <location>
        <begin position="144"/>
        <end position="278"/>
    </location>
</feature>
<organism evidence="9 10">
    <name type="scientific">Flavimobilis marinus</name>
    <dbReference type="NCBI Taxonomy" id="285351"/>
    <lineage>
        <taxon>Bacteria</taxon>
        <taxon>Bacillati</taxon>
        <taxon>Actinomycetota</taxon>
        <taxon>Actinomycetes</taxon>
        <taxon>Micrococcales</taxon>
        <taxon>Jonesiaceae</taxon>
        <taxon>Flavimobilis</taxon>
    </lineage>
</organism>
<reference evidence="10" key="1">
    <citation type="submission" date="2016-10" db="EMBL/GenBank/DDBJ databases">
        <authorList>
            <person name="Varghese N."/>
            <person name="Submissions S."/>
        </authorList>
    </citation>
    <scope>NUCLEOTIDE SEQUENCE [LARGE SCALE GENOMIC DNA]</scope>
    <source>
        <strain evidence="10">DSM 19083</strain>
    </source>
</reference>
<name>A0A1I2CB66_9MICO</name>
<dbReference type="SUPFAM" id="SSF103481">
    <property type="entry name" value="Multidrug resistance efflux transporter EmrE"/>
    <property type="match status" value="2"/>
</dbReference>
<feature type="transmembrane region" description="Helical" evidence="7">
    <location>
        <begin position="237"/>
        <end position="257"/>
    </location>
</feature>
<proteinExistence type="inferred from homology"/>
<evidence type="ECO:0000256" key="2">
    <source>
        <dbReference type="ARBA" id="ARBA00007362"/>
    </source>
</evidence>
<feature type="transmembrane region" description="Helical" evidence="7">
    <location>
        <begin position="61"/>
        <end position="84"/>
    </location>
</feature>
<dbReference type="Gene3D" id="1.10.3730.20">
    <property type="match status" value="1"/>
</dbReference>
<dbReference type="EMBL" id="FONZ01000001">
    <property type="protein sequence ID" value="SFE65458.1"/>
    <property type="molecule type" value="Genomic_DNA"/>
</dbReference>
<comment type="similarity">
    <text evidence="2">Belongs to the EamA transporter family.</text>
</comment>
<comment type="subcellular location">
    <subcellularLocation>
        <location evidence="1">Membrane</location>
        <topology evidence="1">Multi-pass membrane protein</topology>
    </subcellularLocation>
</comment>
<accession>A0A1I2CB66</accession>